<keyword evidence="1" id="KW-0812">Transmembrane</keyword>
<evidence type="ECO:0000256" key="1">
    <source>
        <dbReference type="SAM" id="Phobius"/>
    </source>
</evidence>
<gene>
    <name evidence="2" type="ORF">LCGC14_2125340</name>
</gene>
<reference evidence="2" key="1">
    <citation type="journal article" date="2015" name="Nature">
        <title>Complex archaea that bridge the gap between prokaryotes and eukaryotes.</title>
        <authorList>
            <person name="Spang A."/>
            <person name="Saw J.H."/>
            <person name="Jorgensen S.L."/>
            <person name="Zaremba-Niedzwiedzka K."/>
            <person name="Martijn J."/>
            <person name="Lind A.E."/>
            <person name="van Eijk R."/>
            <person name="Schleper C."/>
            <person name="Guy L."/>
            <person name="Ettema T.J."/>
        </authorList>
    </citation>
    <scope>NUCLEOTIDE SEQUENCE</scope>
</reference>
<feature type="non-terminal residue" evidence="2">
    <location>
        <position position="1"/>
    </location>
</feature>
<name>A0A0F9EQ79_9ZZZZ</name>
<organism evidence="2">
    <name type="scientific">marine sediment metagenome</name>
    <dbReference type="NCBI Taxonomy" id="412755"/>
    <lineage>
        <taxon>unclassified sequences</taxon>
        <taxon>metagenomes</taxon>
        <taxon>ecological metagenomes</taxon>
    </lineage>
</organism>
<sequence>VDNYTQVKVAAENSKKARMAIEGDAARAIVLRELIETCVAAGGDPVRCMESAHKLPSAKDYKALNPDHWKGAKPGRSWLWWLGLGVVLVTVGGVTYYVFTRRRPAAPQSVSRQLPAPRRQDGWTY</sequence>
<proteinExistence type="predicted"/>
<evidence type="ECO:0000313" key="2">
    <source>
        <dbReference type="EMBL" id="KKL68406.1"/>
    </source>
</evidence>
<dbReference type="AlphaFoldDB" id="A0A0F9EQ79"/>
<dbReference type="EMBL" id="LAZR01026539">
    <property type="protein sequence ID" value="KKL68406.1"/>
    <property type="molecule type" value="Genomic_DNA"/>
</dbReference>
<keyword evidence="1" id="KW-0472">Membrane</keyword>
<keyword evidence="1" id="KW-1133">Transmembrane helix</keyword>
<comment type="caution">
    <text evidence="2">The sequence shown here is derived from an EMBL/GenBank/DDBJ whole genome shotgun (WGS) entry which is preliminary data.</text>
</comment>
<protein>
    <submittedName>
        <fullName evidence="2">Uncharacterized protein</fullName>
    </submittedName>
</protein>
<feature type="transmembrane region" description="Helical" evidence="1">
    <location>
        <begin position="78"/>
        <end position="99"/>
    </location>
</feature>
<accession>A0A0F9EQ79</accession>